<proteinExistence type="predicted"/>
<reference evidence="1 2" key="1">
    <citation type="journal article" date="2018" name="Nat. Genet.">
        <title>The Rosa genome provides new insights in the design of modern roses.</title>
        <authorList>
            <person name="Bendahmane M."/>
        </authorList>
    </citation>
    <scope>NUCLEOTIDE SEQUENCE [LARGE SCALE GENOMIC DNA]</scope>
    <source>
        <strain evidence="2">cv. Old Blush</strain>
    </source>
</reference>
<dbReference type="EC" id="1.2.1.41" evidence="1"/>
<protein>
    <submittedName>
        <fullName evidence="1">Putative glutamate-5-semialdehyde dehydrogenase, Glutamate 5-kinase</fullName>
        <ecNumber evidence="1">1.2.1.41</ecNumber>
        <ecNumber evidence="1">2.7.2.11</ecNumber>
    </submittedName>
</protein>
<comment type="caution">
    <text evidence="1">The sequence shown here is derived from an EMBL/GenBank/DDBJ whole genome shotgun (WGS) entry which is preliminary data.</text>
</comment>
<dbReference type="InterPro" id="IPR016161">
    <property type="entry name" value="Ald_DH/histidinol_DH"/>
</dbReference>
<keyword evidence="1" id="KW-0560">Oxidoreductase</keyword>
<dbReference type="Gramene" id="PRQ59291">
    <property type="protein sequence ID" value="PRQ59291"/>
    <property type="gene ID" value="RchiOBHm_Chr1g0368571"/>
</dbReference>
<evidence type="ECO:0000313" key="2">
    <source>
        <dbReference type="Proteomes" id="UP000238479"/>
    </source>
</evidence>
<gene>
    <name evidence="1" type="ORF">RchiOBHm_Chr1g0368571</name>
</gene>
<dbReference type="Proteomes" id="UP000238479">
    <property type="component" value="Chromosome 1"/>
</dbReference>
<keyword evidence="2" id="KW-1185">Reference proteome</keyword>
<sequence length="147" mass="16394">MQIQGAPLVENAREMAVAAKESSRRLQVMTSEERKRILLDIADALEGNSHIIHVENEADVCASEHAGHEKSLISRLALSPGKITRLANDIRVLANMEDPIGRLSRKTQVRWACRWPHLRENIMSTGRSLVIFESHPDALTQIATLAI</sequence>
<dbReference type="EC" id="2.7.2.11" evidence="1"/>
<organism evidence="1 2">
    <name type="scientific">Rosa chinensis</name>
    <name type="common">China rose</name>
    <dbReference type="NCBI Taxonomy" id="74649"/>
    <lineage>
        <taxon>Eukaryota</taxon>
        <taxon>Viridiplantae</taxon>
        <taxon>Streptophyta</taxon>
        <taxon>Embryophyta</taxon>
        <taxon>Tracheophyta</taxon>
        <taxon>Spermatophyta</taxon>
        <taxon>Magnoliopsida</taxon>
        <taxon>eudicotyledons</taxon>
        <taxon>Gunneridae</taxon>
        <taxon>Pentapetalae</taxon>
        <taxon>rosids</taxon>
        <taxon>fabids</taxon>
        <taxon>Rosales</taxon>
        <taxon>Rosaceae</taxon>
        <taxon>Rosoideae</taxon>
        <taxon>Rosoideae incertae sedis</taxon>
        <taxon>Rosa</taxon>
    </lineage>
</organism>
<dbReference type="EMBL" id="PDCK01000039">
    <property type="protein sequence ID" value="PRQ59291.1"/>
    <property type="molecule type" value="Genomic_DNA"/>
</dbReference>
<name>A0A2P6SKU5_ROSCH</name>
<dbReference type="GO" id="GO:0004349">
    <property type="term" value="F:glutamate 5-kinase activity"/>
    <property type="evidence" value="ECO:0007669"/>
    <property type="project" value="UniProtKB-EC"/>
</dbReference>
<dbReference type="Gene3D" id="3.40.605.10">
    <property type="entry name" value="Aldehyde Dehydrogenase, Chain A, domain 1"/>
    <property type="match status" value="1"/>
</dbReference>
<keyword evidence="1" id="KW-0808">Transferase</keyword>
<dbReference type="AlphaFoldDB" id="A0A2P6SKU5"/>
<dbReference type="STRING" id="74649.A0A2P6SKU5"/>
<keyword evidence="1" id="KW-0418">Kinase</keyword>
<dbReference type="SUPFAM" id="SSF53720">
    <property type="entry name" value="ALDH-like"/>
    <property type="match status" value="1"/>
</dbReference>
<dbReference type="PANTHER" id="PTHR11063:SF8">
    <property type="entry name" value="DELTA-1-PYRROLINE-5-CARBOXYLATE SYNTHASE"/>
    <property type="match status" value="1"/>
</dbReference>
<dbReference type="PANTHER" id="PTHR11063">
    <property type="entry name" value="GLUTAMATE SEMIALDEHYDE DEHYDROGENASE"/>
    <property type="match status" value="1"/>
</dbReference>
<dbReference type="GO" id="GO:0004350">
    <property type="term" value="F:glutamate-5-semialdehyde dehydrogenase activity"/>
    <property type="evidence" value="ECO:0007669"/>
    <property type="project" value="UniProtKB-EC"/>
</dbReference>
<accession>A0A2P6SKU5</accession>
<dbReference type="InterPro" id="IPR016162">
    <property type="entry name" value="Ald_DH_N"/>
</dbReference>
<evidence type="ECO:0000313" key="1">
    <source>
        <dbReference type="EMBL" id="PRQ59291.1"/>
    </source>
</evidence>